<dbReference type="AlphaFoldDB" id="A0AAN0T5B3"/>
<gene>
    <name evidence="1" type="ORF">SB48_HM08orf03783</name>
</gene>
<organism evidence="1 2">
    <name type="scientific">Heyndrickxia coagulans</name>
    <name type="common">Weizmannia coagulans</name>
    <dbReference type="NCBI Taxonomy" id="1398"/>
    <lineage>
        <taxon>Bacteria</taxon>
        <taxon>Bacillati</taxon>
        <taxon>Bacillota</taxon>
        <taxon>Bacilli</taxon>
        <taxon>Bacillales</taxon>
        <taxon>Bacillaceae</taxon>
        <taxon>Heyndrickxia</taxon>
    </lineage>
</organism>
<protein>
    <submittedName>
        <fullName evidence="1">Uncharacterized protein</fullName>
    </submittedName>
</protein>
<proteinExistence type="predicted"/>
<accession>A0AAN0T5B3</accession>
<evidence type="ECO:0000313" key="1">
    <source>
        <dbReference type="EMBL" id="AJO23187.1"/>
    </source>
</evidence>
<sequence length="73" mass="9049">MFLYRRKRHIHHLEDLFGERKRFPWEHFSAPFCNGDIIKYAVLNNQVRQMQHHFPGKKQNESLFMQIFKNKSF</sequence>
<dbReference type="EMBL" id="CP010525">
    <property type="protein sequence ID" value="AJO23187.1"/>
    <property type="molecule type" value="Genomic_DNA"/>
</dbReference>
<evidence type="ECO:0000313" key="2">
    <source>
        <dbReference type="Proteomes" id="UP000032024"/>
    </source>
</evidence>
<reference evidence="2" key="1">
    <citation type="submission" date="2015-01" db="EMBL/GenBank/DDBJ databases">
        <title>Comparative genome analysis of Bacillus coagulans HM-08, Clostridium butyricum HM-68, Bacillus subtilis HM-66 and Bacillus paralicheniformis BL-09.</title>
        <authorList>
            <person name="Zhang H."/>
        </authorList>
    </citation>
    <scope>NUCLEOTIDE SEQUENCE [LARGE SCALE GENOMIC DNA]</scope>
    <source>
        <strain evidence="2">HM-08</strain>
    </source>
</reference>
<dbReference type="Proteomes" id="UP000032024">
    <property type="component" value="Chromosome"/>
</dbReference>
<keyword evidence="2" id="KW-1185">Reference proteome</keyword>
<name>A0AAN0T5B3_HEYCO</name>